<sequence length="163" mass="19010">MNVFFKEEQRFSQWWLWLIIIGLGNIPVFGIYKQFVLGEAFGNNPMSDVGLMLFSAFIFGIIVLFWLMRLKTEINNDGVRVSFFPFVKKHFLWTDIKSARVIKYRFLGYGIRIGLTHGIVYNMKGNKGLSLELFNKKKYLIGTQKEEELQSVLDKLRNSNIIG</sequence>
<dbReference type="EMBL" id="DPRK01000039">
    <property type="protein sequence ID" value="HCY80565.1"/>
    <property type="molecule type" value="Genomic_DNA"/>
</dbReference>
<comment type="caution">
    <text evidence="1">The sequence shown here is derived from an EMBL/GenBank/DDBJ whole genome shotgun (WGS) entry which is preliminary data.</text>
</comment>
<dbReference type="Proteomes" id="UP000263268">
    <property type="component" value="Unassembled WGS sequence"/>
</dbReference>
<proteinExistence type="predicted"/>
<dbReference type="STRING" id="1137281.D778_00497"/>
<protein>
    <submittedName>
        <fullName evidence="1">Uncharacterized protein</fullName>
    </submittedName>
</protein>
<dbReference type="AlphaFoldDB" id="A0A3C0F340"/>
<organism evidence="1 2">
    <name type="scientific">Xanthomarina gelatinilytica</name>
    <dbReference type="NCBI Taxonomy" id="1137281"/>
    <lineage>
        <taxon>Bacteria</taxon>
        <taxon>Pseudomonadati</taxon>
        <taxon>Bacteroidota</taxon>
        <taxon>Flavobacteriia</taxon>
        <taxon>Flavobacteriales</taxon>
        <taxon>Flavobacteriaceae</taxon>
        <taxon>Xanthomarina</taxon>
    </lineage>
</organism>
<accession>A0A3C0F340</accession>
<gene>
    <name evidence="1" type="ORF">DHV22_02650</name>
</gene>
<dbReference type="RefSeq" id="WP_286853340.1">
    <property type="nucleotide sequence ID" value="NZ_JBLWTM010000003.1"/>
</dbReference>
<evidence type="ECO:0000313" key="2">
    <source>
        <dbReference type="Proteomes" id="UP000263268"/>
    </source>
</evidence>
<evidence type="ECO:0000313" key="1">
    <source>
        <dbReference type="EMBL" id="HCY80565.1"/>
    </source>
</evidence>
<reference evidence="1 2" key="1">
    <citation type="journal article" date="2018" name="Nat. Biotechnol.">
        <title>A standardized bacterial taxonomy based on genome phylogeny substantially revises the tree of life.</title>
        <authorList>
            <person name="Parks D.H."/>
            <person name="Chuvochina M."/>
            <person name="Waite D.W."/>
            <person name="Rinke C."/>
            <person name="Skarshewski A."/>
            <person name="Chaumeil P.A."/>
            <person name="Hugenholtz P."/>
        </authorList>
    </citation>
    <scope>NUCLEOTIDE SEQUENCE [LARGE SCALE GENOMIC DNA]</scope>
    <source>
        <strain evidence="1">UBA10227</strain>
    </source>
</reference>
<name>A0A3C0F340_9FLAO</name>